<gene>
    <name evidence="2" type="ORF">P171DRAFT_481589</name>
</gene>
<feature type="compositionally biased region" description="Low complexity" evidence="1">
    <location>
        <begin position="1"/>
        <end position="18"/>
    </location>
</feature>
<feature type="compositionally biased region" description="Polar residues" evidence="1">
    <location>
        <begin position="128"/>
        <end position="142"/>
    </location>
</feature>
<dbReference type="EMBL" id="MU001495">
    <property type="protein sequence ID" value="KAF2448526.1"/>
    <property type="molecule type" value="Genomic_DNA"/>
</dbReference>
<keyword evidence="3" id="KW-1185">Reference proteome</keyword>
<accession>A0A9P4PTH2</accession>
<sequence length="155" mass="16266">MSSSPAQASNPANASGSPTKRDSNPSAQSPAQNATGGHDTTPTTAAITIPQAQPIPKPKGNFPAGWLHSDNNTNNGGIDKTGFSIPVGRPTTPRRRNRNGLTINTERPNPFLNVGGMASPEKTEEASSKMTTPAESPTTPNSRMIFKMDGVDEEK</sequence>
<feature type="compositionally biased region" description="Low complexity" evidence="1">
    <location>
        <begin position="40"/>
        <end position="54"/>
    </location>
</feature>
<dbReference type="Proteomes" id="UP000799764">
    <property type="component" value="Unassembled WGS sequence"/>
</dbReference>
<evidence type="ECO:0000313" key="2">
    <source>
        <dbReference type="EMBL" id="KAF2448526.1"/>
    </source>
</evidence>
<name>A0A9P4PTH2_9PLEO</name>
<evidence type="ECO:0000313" key="3">
    <source>
        <dbReference type="Proteomes" id="UP000799764"/>
    </source>
</evidence>
<dbReference type="OrthoDB" id="3797716at2759"/>
<dbReference type="AlphaFoldDB" id="A0A9P4PTH2"/>
<organism evidence="2 3">
    <name type="scientific">Karstenula rhodostoma CBS 690.94</name>
    <dbReference type="NCBI Taxonomy" id="1392251"/>
    <lineage>
        <taxon>Eukaryota</taxon>
        <taxon>Fungi</taxon>
        <taxon>Dikarya</taxon>
        <taxon>Ascomycota</taxon>
        <taxon>Pezizomycotina</taxon>
        <taxon>Dothideomycetes</taxon>
        <taxon>Pleosporomycetidae</taxon>
        <taxon>Pleosporales</taxon>
        <taxon>Massarineae</taxon>
        <taxon>Didymosphaeriaceae</taxon>
        <taxon>Karstenula</taxon>
    </lineage>
</organism>
<proteinExistence type="predicted"/>
<feature type="region of interest" description="Disordered" evidence="1">
    <location>
        <begin position="1"/>
        <end position="155"/>
    </location>
</feature>
<feature type="compositionally biased region" description="Polar residues" evidence="1">
    <location>
        <begin position="24"/>
        <end position="35"/>
    </location>
</feature>
<reference evidence="2" key="1">
    <citation type="journal article" date="2020" name="Stud. Mycol.">
        <title>101 Dothideomycetes genomes: a test case for predicting lifestyles and emergence of pathogens.</title>
        <authorList>
            <person name="Haridas S."/>
            <person name="Albert R."/>
            <person name="Binder M."/>
            <person name="Bloem J."/>
            <person name="Labutti K."/>
            <person name="Salamov A."/>
            <person name="Andreopoulos B."/>
            <person name="Baker S."/>
            <person name="Barry K."/>
            <person name="Bills G."/>
            <person name="Bluhm B."/>
            <person name="Cannon C."/>
            <person name="Castanera R."/>
            <person name="Culley D."/>
            <person name="Daum C."/>
            <person name="Ezra D."/>
            <person name="Gonzalez J."/>
            <person name="Henrissat B."/>
            <person name="Kuo A."/>
            <person name="Liang C."/>
            <person name="Lipzen A."/>
            <person name="Lutzoni F."/>
            <person name="Magnuson J."/>
            <person name="Mondo S."/>
            <person name="Nolan M."/>
            <person name="Ohm R."/>
            <person name="Pangilinan J."/>
            <person name="Park H.-J."/>
            <person name="Ramirez L."/>
            <person name="Alfaro M."/>
            <person name="Sun H."/>
            <person name="Tritt A."/>
            <person name="Yoshinaga Y."/>
            <person name="Zwiers L.-H."/>
            <person name="Turgeon B."/>
            <person name="Goodwin S."/>
            <person name="Spatafora J."/>
            <person name="Crous P."/>
            <person name="Grigoriev I."/>
        </authorList>
    </citation>
    <scope>NUCLEOTIDE SEQUENCE</scope>
    <source>
        <strain evidence="2">CBS 690.94</strain>
    </source>
</reference>
<protein>
    <submittedName>
        <fullName evidence="2">Uncharacterized protein</fullName>
    </submittedName>
</protein>
<evidence type="ECO:0000256" key="1">
    <source>
        <dbReference type="SAM" id="MobiDB-lite"/>
    </source>
</evidence>
<comment type="caution">
    <text evidence="2">The sequence shown here is derived from an EMBL/GenBank/DDBJ whole genome shotgun (WGS) entry which is preliminary data.</text>
</comment>